<keyword evidence="5 9" id="KW-0418">Kinase</keyword>
<dbReference type="InterPro" id="IPR036890">
    <property type="entry name" value="HATPase_C_sf"/>
</dbReference>
<dbReference type="InterPro" id="IPR004358">
    <property type="entry name" value="Sig_transdc_His_kin-like_C"/>
</dbReference>
<keyword evidence="10" id="KW-1185">Reference proteome</keyword>
<evidence type="ECO:0000256" key="1">
    <source>
        <dbReference type="ARBA" id="ARBA00000085"/>
    </source>
</evidence>
<proteinExistence type="predicted"/>
<comment type="caution">
    <text evidence="9">The sequence shown here is derived from an EMBL/GenBank/DDBJ whole genome shotgun (WGS) entry which is preliminary data.</text>
</comment>
<dbReference type="GO" id="GO:0016301">
    <property type="term" value="F:kinase activity"/>
    <property type="evidence" value="ECO:0007669"/>
    <property type="project" value="UniProtKB-KW"/>
</dbReference>
<accession>A0ABU1JUL0</accession>
<evidence type="ECO:0000256" key="6">
    <source>
        <dbReference type="ARBA" id="ARBA00022840"/>
    </source>
</evidence>
<dbReference type="InterPro" id="IPR050980">
    <property type="entry name" value="2C_sensor_his_kinase"/>
</dbReference>
<evidence type="ECO:0000256" key="4">
    <source>
        <dbReference type="ARBA" id="ARBA00022741"/>
    </source>
</evidence>
<keyword evidence="3" id="KW-0808">Transferase</keyword>
<dbReference type="EMBL" id="JAVDPW010000009">
    <property type="protein sequence ID" value="MDR6292310.1"/>
    <property type="molecule type" value="Genomic_DNA"/>
</dbReference>
<evidence type="ECO:0000256" key="5">
    <source>
        <dbReference type="ARBA" id="ARBA00022777"/>
    </source>
</evidence>
<dbReference type="Pfam" id="PF02518">
    <property type="entry name" value="HATPase_c"/>
    <property type="match status" value="1"/>
</dbReference>
<name>A0ABU1JUL0_9PROT</name>
<keyword evidence="7" id="KW-0472">Membrane</keyword>
<keyword evidence="7" id="KW-1133">Transmembrane helix</keyword>
<dbReference type="InterPro" id="IPR003594">
    <property type="entry name" value="HATPase_dom"/>
</dbReference>
<keyword evidence="4" id="KW-0547">Nucleotide-binding</keyword>
<feature type="domain" description="Histidine kinase" evidence="8">
    <location>
        <begin position="208"/>
        <end position="414"/>
    </location>
</feature>
<protein>
    <recommendedName>
        <fullName evidence="2">histidine kinase</fullName>
        <ecNumber evidence="2">2.7.13.3</ecNumber>
    </recommendedName>
</protein>
<dbReference type="InterPro" id="IPR005467">
    <property type="entry name" value="His_kinase_dom"/>
</dbReference>
<dbReference type="SMART" id="SM00387">
    <property type="entry name" value="HATPase_c"/>
    <property type="match status" value="1"/>
</dbReference>
<dbReference type="SUPFAM" id="SSF55874">
    <property type="entry name" value="ATPase domain of HSP90 chaperone/DNA topoisomerase II/histidine kinase"/>
    <property type="match status" value="1"/>
</dbReference>
<dbReference type="Gene3D" id="3.30.565.10">
    <property type="entry name" value="Histidine kinase-like ATPase, C-terminal domain"/>
    <property type="match status" value="1"/>
</dbReference>
<dbReference type="PRINTS" id="PR00344">
    <property type="entry name" value="BCTRLSENSOR"/>
</dbReference>
<keyword evidence="7" id="KW-0812">Transmembrane</keyword>
<evidence type="ECO:0000313" key="10">
    <source>
        <dbReference type="Proteomes" id="UP001262410"/>
    </source>
</evidence>
<dbReference type="Proteomes" id="UP001262410">
    <property type="component" value="Unassembled WGS sequence"/>
</dbReference>
<evidence type="ECO:0000256" key="2">
    <source>
        <dbReference type="ARBA" id="ARBA00012438"/>
    </source>
</evidence>
<dbReference type="RefSeq" id="WP_309798301.1">
    <property type="nucleotide sequence ID" value="NZ_JAVDPW010000009.1"/>
</dbReference>
<evidence type="ECO:0000313" key="9">
    <source>
        <dbReference type="EMBL" id="MDR6292310.1"/>
    </source>
</evidence>
<dbReference type="EC" id="2.7.13.3" evidence="2"/>
<dbReference type="PANTHER" id="PTHR44936:SF10">
    <property type="entry name" value="SENSOR PROTEIN RSTB"/>
    <property type="match status" value="1"/>
</dbReference>
<evidence type="ECO:0000256" key="7">
    <source>
        <dbReference type="SAM" id="Phobius"/>
    </source>
</evidence>
<dbReference type="PANTHER" id="PTHR44936">
    <property type="entry name" value="SENSOR PROTEIN CREC"/>
    <property type="match status" value="1"/>
</dbReference>
<feature type="transmembrane region" description="Helical" evidence="7">
    <location>
        <begin position="172"/>
        <end position="194"/>
    </location>
</feature>
<keyword evidence="6" id="KW-0067">ATP-binding</keyword>
<organism evidence="9 10">
    <name type="scientific">Inquilinus ginsengisoli</name>
    <dbReference type="NCBI Taxonomy" id="363840"/>
    <lineage>
        <taxon>Bacteria</taxon>
        <taxon>Pseudomonadati</taxon>
        <taxon>Pseudomonadota</taxon>
        <taxon>Alphaproteobacteria</taxon>
        <taxon>Rhodospirillales</taxon>
        <taxon>Rhodospirillaceae</taxon>
        <taxon>Inquilinus</taxon>
    </lineage>
</organism>
<evidence type="ECO:0000259" key="8">
    <source>
        <dbReference type="PROSITE" id="PS50109"/>
    </source>
</evidence>
<reference evidence="9 10" key="1">
    <citation type="submission" date="2023-07" db="EMBL/GenBank/DDBJ databases">
        <title>Sorghum-associated microbial communities from plants grown in Nebraska, USA.</title>
        <authorList>
            <person name="Schachtman D."/>
        </authorList>
    </citation>
    <scope>NUCLEOTIDE SEQUENCE [LARGE SCALE GENOMIC DNA]</scope>
    <source>
        <strain evidence="9 10">584</strain>
    </source>
</reference>
<sequence length="420" mass="46187">MPRWWLELFPYLALAVAISLSSWSFMRSEHYREETDMLLTQSYEIEWRGSQVRERLANIIGYLKIAIATGEREPRLVQEIGLLQFNIVALKNLEYADHFLDPKDFDRLDNSLTMIRANINPALADGGQDLNVLAWVSAIQEDMFHVSGTAGAHSRTLTETAQIEENALRNTAIFALALSAVIVVGVVIHQRAAFAQRKDRQIRSFSSLFAHMTRSRVSALALFIGRLADTTTPDPEMVAAAVRAAKELDAINDGLLKIAYAGKPARRVALKAILDAIRLDHGDRIRLDIPDEAQDAPVAFPQLHLILDELIRNAEHAVAAAGRAAPSVVLRGRLAPRFPLGRRLILEVVDNGVGMTAAVREKALEPFFSTRAGSHVGLGLTGCAEMVKTLGGRFAIQSMENIGTTVRISYPIARDAGMPA</sequence>
<gene>
    <name evidence="9" type="ORF">E9232_004850</name>
</gene>
<dbReference type="PROSITE" id="PS50109">
    <property type="entry name" value="HIS_KIN"/>
    <property type="match status" value="1"/>
</dbReference>
<comment type="catalytic activity">
    <reaction evidence="1">
        <text>ATP + protein L-histidine = ADP + protein N-phospho-L-histidine.</text>
        <dbReference type="EC" id="2.7.13.3"/>
    </reaction>
</comment>
<evidence type="ECO:0000256" key="3">
    <source>
        <dbReference type="ARBA" id="ARBA00022679"/>
    </source>
</evidence>